<dbReference type="HOGENOM" id="CLU_2441697_0_0_1"/>
<dbReference type="Proteomes" id="UP000054018">
    <property type="component" value="Unassembled WGS sequence"/>
</dbReference>
<evidence type="ECO:0000313" key="2">
    <source>
        <dbReference type="EMBL" id="KIK16178.1"/>
    </source>
</evidence>
<dbReference type="AlphaFoldDB" id="A0A0C9Z8H7"/>
<reference evidence="3" key="2">
    <citation type="submission" date="2015-01" db="EMBL/GenBank/DDBJ databases">
        <title>Evolutionary Origins and Diversification of the Mycorrhizal Mutualists.</title>
        <authorList>
            <consortium name="DOE Joint Genome Institute"/>
            <consortium name="Mycorrhizal Genomics Consortium"/>
            <person name="Kohler A."/>
            <person name="Kuo A."/>
            <person name="Nagy L.G."/>
            <person name="Floudas D."/>
            <person name="Copeland A."/>
            <person name="Barry K.W."/>
            <person name="Cichocki N."/>
            <person name="Veneault-Fourrey C."/>
            <person name="LaButti K."/>
            <person name="Lindquist E.A."/>
            <person name="Lipzen A."/>
            <person name="Lundell T."/>
            <person name="Morin E."/>
            <person name="Murat C."/>
            <person name="Riley R."/>
            <person name="Ohm R."/>
            <person name="Sun H."/>
            <person name="Tunlid A."/>
            <person name="Henrissat B."/>
            <person name="Grigoriev I.V."/>
            <person name="Hibbett D.S."/>
            <person name="Martin F."/>
        </authorList>
    </citation>
    <scope>NUCLEOTIDE SEQUENCE [LARGE SCALE GENOMIC DNA]</scope>
    <source>
        <strain evidence="3">441</strain>
    </source>
</reference>
<keyword evidence="3" id="KW-1185">Reference proteome</keyword>
<name>A0A0C9Z8H7_9AGAM</name>
<feature type="region of interest" description="Disordered" evidence="1">
    <location>
        <begin position="50"/>
        <end position="78"/>
    </location>
</feature>
<evidence type="ECO:0000313" key="3">
    <source>
        <dbReference type="Proteomes" id="UP000054018"/>
    </source>
</evidence>
<organism evidence="2 3">
    <name type="scientific">Pisolithus microcarpus 441</name>
    <dbReference type="NCBI Taxonomy" id="765257"/>
    <lineage>
        <taxon>Eukaryota</taxon>
        <taxon>Fungi</taxon>
        <taxon>Dikarya</taxon>
        <taxon>Basidiomycota</taxon>
        <taxon>Agaricomycotina</taxon>
        <taxon>Agaricomycetes</taxon>
        <taxon>Agaricomycetidae</taxon>
        <taxon>Boletales</taxon>
        <taxon>Sclerodermatineae</taxon>
        <taxon>Pisolithaceae</taxon>
        <taxon>Pisolithus</taxon>
    </lineage>
</organism>
<feature type="compositionally biased region" description="Polar residues" evidence="1">
    <location>
        <begin position="59"/>
        <end position="70"/>
    </location>
</feature>
<protein>
    <submittedName>
        <fullName evidence="2">Unplaced genomic scaffold scaffold_181, whole genome shotgun sequence</fullName>
    </submittedName>
</protein>
<proteinExistence type="predicted"/>
<dbReference type="EMBL" id="KN833865">
    <property type="protein sequence ID" value="KIK16178.1"/>
    <property type="molecule type" value="Genomic_DNA"/>
</dbReference>
<sequence length="90" mass="9863">MAVDKFVLVNVPDSIENAVGVESCMSPRAASRSSANISFRRCVSSFLIRNNDRSKDETPSTPLSKTTQPHFLSGGRLATPGHELYQRILV</sequence>
<reference evidence="2 3" key="1">
    <citation type="submission" date="2014-04" db="EMBL/GenBank/DDBJ databases">
        <authorList>
            <consortium name="DOE Joint Genome Institute"/>
            <person name="Kuo A."/>
            <person name="Kohler A."/>
            <person name="Costa M.D."/>
            <person name="Nagy L.G."/>
            <person name="Floudas D."/>
            <person name="Copeland A."/>
            <person name="Barry K.W."/>
            <person name="Cichocki N."/>
            <person name="Veneault-Fourrey C."/>
            <person name="LaButti K."/>
            <person name="Lindquist E.A."/>
            <person name="Lipzen A."/>
            <person name="Lundell T."/>
            <person name="Morin E."/>
            <person name="Murat C."/>
            <person name="Sun H."/>
            <person name="Tunlid A."/>
            <person name="Henrissat B."/>
            <person name="Grigoriev I.V."/>
            <person name="Hibbett D.S."/>
            <person name="Martin F."/>
            <person name="Nordberg H.P."/>
            <person name="Cantor M.N."/>
            <person name="Hua S.X."/>
        </authorList>
    </citation>
    <scope>NUCLEOTIDE SEQUENCE [LARGE SCALE GENOMIC DNA]</scope>
    <source>
        <strain evidence="2 3">441</strain>
    </source>
</reference>
<gene>
    <name evidence="2" type="ORF">PISMIDRAFT_275965</name>
</gene>
<evidence type="ECO:0000256" key="1">
    <source>
        <dbReference type="SAM" id="MobiDB-lite"/>
    </source>
</evidence>
<accession>A0A0C9Z8H7</accession>